<keyword evidence="4" id="KW-1185">Reference proteome</keyword>
<feature type="signal peptide" evidence="2">
    <location>
        <begin position="1"/>
        <end position="24"/>
    </location>
</feature>
<dbReference type="EMBL" id="ADTU01012538">
    <property type="status" value="NOT_ANNOTATED_CDS"/>
    <property type="molecule type" value="Genomic_DNA"/>
</dbReference>
<protein>
    <submittedName>
        <fullName evidence="3">Uncharacterized protein</fullName>
    </submittedName>
</protein>
<reference evidence="3" key="2">
    <citation type="submission" date="2016-04" db="UniProtKB">
        <authorList>
            <consortium name="EnsemblMetazoa"/>
        </authorList>
    </citation>
    <scope>IDENTIFICATION</scope>
</reference>
<dbReference type="eggNOG" id="ENOG502S77V">
    <property type="taxonomic scope" value="Eukaryota"/>
</dbReference>
<dbReference type="KEGG" id="acep:105618597"/>
<accession>A0A158NDA9</accession>
<keyword evidence="1" id="KW-0812">Transmembrane</keyword>
<dbReference type="EnsemblMetazoa" id="XM_012200127.1">
    <property type="protein sequence ID" value="XP_012055517.1"/>
    <property type="gene ID" value="LOC105618597"/>
</dbReference>
<dbReference type="InterPro" id="IPR012464">
    <property type="entry name" value="DUF1676"/>
</dbReference>
<dbReference type="OrthoDB" id="7552065at2759"/>
<sequence>MREKMLLRVNLIAVLLTLNCVSRASEHSKSTPEKWQKEERIVTSNEKILRHMNDNVTFENPISSVNGRNAKDNIAKIHRSIDEDFYNVHSKIEVEERDEARRKKRKVGRTMLALLMAYKLKFVALIPTILGGLILLKGTTLLAGFFFALFAAVLGLKVH</sequence>
<reference evidence="4" key="1">
    <citation type="journal article" date="2011" name="PLoS Genet.">
        <title>The genome sequence of the leaf-cutter ant Atta cephalotes reveals insights into its obligate symbiotic lifestyle.</title>
        <authorList>
            <person name="Suen G."/>
            <person name="Teiling C."/>
            <person name="Li L."/>
            <person name="Holt C."/>
            <person name="Abouheif E."/>
            <person name="Bornberg-Bauer E."/>
            <person name="Bouffard P."/>
            <person name="Caldera E.J."/>
            <person name="Cash E."/>
            <person name="Cavanaugh A."/>
            <person name="Denas O."/>
            <person name="Elhaik E."/>
            <person name="Fave M.J."/>
            <person name="Gadau J."/>
            <person name="Gibson J.D."/>
            <person name="Graur D."/>
            <person name="Grubbs K.J."/>
            <person name="Hagen D.E."/>
            <person name="Harkins T.T."/>
            <person name="Helmkampf M."/>
            <person name="Hu H."/>
            <person name="Johnson B.R."/>
            <person name="Kim J."/>
            <person name="Marsh S.E."/>
            <person name="Moeller J.A."/>
            <person name="Munoz-Torres M.C."/>
            <person name="Murphy M.C."/>
            <person name="Naughton M.C."/>
            <person name="Nigam S."/>
            <person name="Overson R."/>
            <person name="Rajakumar R."/>
            <person name="Reese J.T."/>
            <person name="Scott J.J."/>
            <person name="Smith C.R."/>
            <person name="Tao S."/>
            <person name="Tsutsui N.D."/>
            <person name="Viljakainen L."/>
            <person name="Wissler L."/>
            <person name="Yandell M.D."/>
            <person name="Zimmer F."/>
            <person name="Taylor J."/>
            <person name="Slater S.C."/>
            <person name="Clifton S.W."/>
            <person name="Warren W.C."/>
            <person name="Elsik C.G."/>
            <person name="Smith C.D."/>
            <person name="Weinstock G.M."/>
            <person name="Gerardo N.M."/>
            <person name="Currie C.R."/>
        </authorList>
    </citation>
    <scope>NUCLEOTIDE SEQUENCE [LARGE SCALE GENOMIC DNA]</scope>
</reference>
<name>A0A158NDA9_ATTCE</name>
<gene>
    <name evidence="3" type="primary">105618597</name>
</gene>
<keyword evidence="1" id="KW-0472">Membrane</keyword>
<dbReference type="STRING" id="12957.A0A158NDA9"/>
<dbReference type="Proteomes" id="UP000005205">
    <property type="component" value="Unassembled WGS sequence"/>
</dbReference>
<dbReference type="Pfam" id="PF07898">
    <property type="entry name" value="DUF1676"/>
    <property type="match status" value="1"/>
</dbReference>
<evidence type="ECO:0000256" key="1">
    <source>
        <dbReference type="SAM" id="Phobius"/>
    </source>
</evidence>
<feature type="chain" id="PRO_5007628994" evidence="2">
    <location>
        <begin position="25"/>
        <end position="159"/>
    </location>
</feature>
<dbReference type="EMBL" id="ADTU01012537">
    <property type="status" value="NOT_ANNOTATED_CDS"/>
    <property type="molecule type" value="Genomic_DNA"/>
</dbReference>
<dbReference type="InParanoid" id="A0A158NDA9"/>
<feature type="transmembrane region" description="Helical" evidence="1">
    <location>
        <begin position="141"/>
        <end position="158"/>
    </location>
</feature>
<feature type="transmembrane region" description="Helical" evidence="1">
    <location>
        <begin position="111"/>
        <end position="135"/>
    </location>
</feature>
<evidence type="ECO:0000313" key="4">
    <source>
        <dbReference type="Proteomes" id="UP000005205"/>
    </source>
</evidence>
<proteinExistence type="predicted"/>
<dbReference type="AlphaFoldDB" id="A0A158NDA9"/>
<keyword evidence="2" id="KW-0732">Signal</keyword>
<evidence type="ECO:0000313" key="3">
    <source>
        <dbReference type="EnsemblMetazoa" id="XP_012055517.1"/>
    </source>
</evidence>
<organism evidence="3 4">
    <name type="scientific">Atta cephalotes</name>
    <name type="common">Leafcutter ant</name>
    <dbReference type="NCBI Taxonomy" id="12957"/>
    <lineage>
        <taxon>Eukaryota</taxon>
        <taxon>Metazoa</taxon>
        <taxon>Ecdysozoa</taxon>
        <taxon>Arthropoda</taxon>
        <taxon>Hexapoda</taxon>
        <taxon>Insecta</taxon>
        <taxon>Pterygota</taxon>
        <taxon>Neoptera</taxon>
        <taxon>Endopterygota</taxon>
        <taxon>Hymenoptera</taxon>
        <taxon>Apocrita</taxon>
        <taxon>Aculeata</taxon>
        <taxon>Formicoidea</taxon>
        <taxon>Formicidae</taxon>
        <taxon>Myrmicinae</taxon>
        <taxon>Atta</taxon>
    </lineage>
</organism>
<evidence type="ECO:0000256" key="2">
    <source>
        <dbReference type="SAM" id="SignalP"/>
    </source>
</evidence>
<keyword evidence="1" id="KW-1133">Transmembrane helix</keyword>